<sequence length="91" mass="10641">MYNFREFANKINLVDQLPGYNVTVRCDRILIDCADYRLDVYGWPDNRVVFSDKMTGQNTIKRFGHNGAEKCRKFYYDCLESIGVDLTALDM</sequence>
<proteinExistence type="predicted"/>
<name>A0A8S5N0N0_9CAUD</name>
<organism evidence="1">
    <name type="scientific">Podoviridae sp. ctJYR5</name>
    <dbReference type="NCBI Taxonomy" id="2826551"/>
    <lineage>
        <taxon>Viruses</taxon>
        <taxon>Duplodnaviria</taxon>
        <taxon>Heunggongvirae</taxon>
        <taxon>Uroviricota</taxon>
        <taxon>Caudoviricetes</taxon>
    </lineage>
</organism>
<accession>A0A8S5N0N0</accession>
<protein>
    <submittedName>
        <fullName evidence="1">Uncharacterized protein</fullName>
    </submittedName>
</protein>
<evidence type="ECO:0000313" key="1">
    <source>
        <dbReference type="EMBL" id="DAD87818.1"/>
    </source>
</evidence>
<dbReference type="EMBL" id="BK015028">
    <property type="protein sequence ID" value="DAD87818.1"/>
    <property type="molecule type" value="Genomic_DNA"/>
</dbReference>
<reference evidence="1" key="1">
    <citation type="journal article" date="2021" name="Proc. Natl. Acad. Sci. U.S.A.">
        <title>A Catalog of Tens of Thousands of Viruses from Human Metagenomes Reveals Hidden Associations with Chronic Diseases.</title>
        <authorList>
            <person name="Tisza M.J."/>
            <person name="Buck C.B."/>
        </authorList>
    </citation>
    <scope>NUCLEOTIDE SEQUENCE</scope>
    <source>
        <strain evidence="1">CtJYR5</strain>
    </source>
</reference>